<feature type="region of interest" description="Disordered" evidence="1">
    <location>
        <begin position="3962"/>
        <end position="3998"/>
    </location>
</feature>
<accession>A0A2K3DCH9</accession>
<proteinExistence type="predicted"/>
<keyword evidence="2" id="KW-1133">Transmembrane helix</keyword>
<feature type="transmembrane region" description="Helical" evidence="2">
    <location>
        <begin position="4350"/>
        <end position="4373"/>
    </location>
</feature>
<evidence type="ECO:0000313" key="3">
    <source>
        <dbReference type="EMBL" id="PNW78240.1"/>
    </source>
</evidence>
<dbReference type="RefSeq" id="XP_001695166.2">
    <property type="nucleotide sequence ID" value="XM_001695114.2"/>
</dbReference>
<sequence length="4389" mass="432528">MPDGYATNMTICGAAVQLLSAAGAVKASPFSACLLAADTLTLTLTSSGTYAPGDVVNVVAGQSTLKNGATSYTKSAAGSVIRPTLTTVSLATTTTILIGASAPVSLPANASADVCNSIFTVALKSGTALPTALSACMAGPAVTAITATFANGTTYSDGLTVTIKANQTLLRTGDQSASSPLFLPPASALVIAPTVLSASLTSATSITVQLPVSSTASGTLDAAGCNGAFELRAAGSSASKSSPFSACALASNNTALVLTLASASTYTAGDIFNVKSGQSLLQVGSTAYVPQAVSVLPTLSTAILVAASVVRVGLPVVSSIPAPYSADDCARSVIIAAANSTAAKAISGCVLSADGKALLVTLGAAYAAGDTVNVRTGQWQLRAGASVTLGPNYIAASTPVAIVPGFSSAVLTSATQVTVQLPLASALPATISASECGDAFDLLDASGTTSRVSPWTGCSIGSNNTLVLNMTAGIYVVGDQVTPKSGQTKLTFANTTAYGVLLTPINPILTAATTAMLTASSTIVVALPYAANLPASTNNGTVCNAAFDLVSAAGASRTAPFSACSISGGTTLTLTIASTASYTAGDRINVKSGNSAFLGSLSASGPAFVHAGTAIVITPTVVSTALISNTNVFVSLSAPTSASAFNQSICNGAFDVSGLATPFTNCTLSADGTGISFLLASAGSVTSGVTTINVKSSQLFLLAAGSGSSDSPAFVPRGSALTISEAKLAGAYLTAANTIIVKLSVAAAAVDGFSSSCNNVFTLFNSSGTARASPFSACTLSTDGLTVTLTTSSWVSTDKLNIRSDQTLLKVLGAANGPSYPALSSATEVSPAITSAHITSPTTIIVPLPVASDLTGSSCSFLVLTAATSNCALSNNGTLLTVTLSGSYTIGDTININALNSALRGTSSTGALYQPVSGATAATIQPTIGAVQVTTSTRLLVTLPAAMSSPVPNPLTADACNAALDLSGKSSPFAACTASGTTLTLDLASAFVPGDRLNVKSTNTALRLGTGASALFFQPLATSPANILNPTFVSAKATSTSVVVVSLPAASTFVKSGSATAGLVKADCDTVLAMSSGSLVGSGNACDLNTTSSSQLIVTLAGTTYAPGQTINVLTTNTMLLAGSSSGPAYQPRTITINPAYLSSDVVATAPDTVVVTLPVTSGLFAADGSSLGSTLTAAQCATVLEVKAGTTAKGLASCSLAGTTLTVKLLGNNSDVYTGGDTFNFKDTNALLLAGSANTAPAYKALATAAVIVPNLYKAVASAGDTILITLPAASTFVVSGSAVLSVSDTVCNTILTFTNSKTVKSGTNCVITGAVLSLTLNSAITDQTTVTINSGGQTTLVSGTGTTGPAYKAGTAAPISPAYLTSAAARSATSIVVTLPFTSTVNGATLTKATCDTIVEVLNGGDATKPRTLDSGTPCTLATTLLTVNLAATESFAPGDTVRIKSGNTVLLIGSAGGNAPYVQATTATPIALGYVTSSIATKATEIKVTLPVPITLIKAGVSVASLDKTDCDTLLTVASGTLAATGSCALSGTVLTITTTSTYTPGTTTVQFTAVASSASVKILGGAGTTGTIIAALSAASSVLPGYLTSAVISGANTFTLTLPYAVTSGGNPTCSDIIEIKAANGAMKTFNGVCSVASATTVTGTTNEALLASDTVTLKGAQNALTTTTGSKIYAATAAINIQPAYLTGAYAIDDKKFVVVLPYASTLAAGTCSSIVSVTDNNNGPAESGCSLALDGTGIYLTVTVSASLTATAWKVDFKAAQTALTVGSTAWAPMATGTAKSLNAGATTWGSSIMTATAVATNVLEVTLPMSSYMADISSGCSPVTFSTANTAASCKLIGTTSSPNSILQITLTAGYVAGAVSLANAAGLIKAGSASGTAIGAASTVTIKPTFVSAVATGPRTIVVALPIQSKIIKGAPTCTGGAVTCSSGTATCQSGSPACSAAGTYTCTATDPTVGLTCAAPTVTCPASTTAACITGGSPGSIATAGNGPGCAAATTDGGTAACGAGISAVCYSSSLTTAARCASGSAFSAANGNNCDDSASSIDLDPTCYTSSTMTATAVSDAALCTGWISGMPTCSSSGKFACVSATGPTCTASTAPTCKSPFTGTANCAITFSCGGTGLVVPTCTGSFTGCSKGTTGDTCDDDIASPADCSTIFSLTGGTATIAGCSNPGSDFTAPYTTTVTLATANWVPGTTLSVAADQAAAAATNYLKPTAAITLLYTTKPSGAVVIYPSISSATLTGPKSLQVTLPVAASVPSSGLSPADCNNIFQLYATGTTTPKTAAVFSACYLGADKQTFYLTLAAAAASTTNANTYAVKDLINIKAGQSLLKADSATAANRLAFAPLPDALLIRPAITSAVATTIASAAVIKMQLPLTSNLGTVNCATTGIKVRVDDATDKTQANTGACSISSDANGAVLTLTLNQALGASDFTTGKGVSVVVVATSSADATKLQLFGGSDNTGPLYVTGSIPVYDVVTPGQSIVSAKAIASNQVEIKLPAPSTITTGNTCANFLAFTPTRTISSCVYDAETQLVTATVDQFAAGDAVNIAGAPNLLKYATAAATLTDYAALAAAATVSPALVSAYTVDSTTIAVVLPATSSFYSGATNSATKVASLTDVECADVLTVLLAGKTNSAGVSACATPSNCRTLFSGAACLLGTTSAGDTLLTIKLGASYAAGDAVDVWDKNAGLNGATAAAKPLRVGTNVQALYVPRRMPVVIEPRIVSASATGARTIAVTLPVTSQLIDSTGTVISAPTQQQCASLVALPAGKSVASCAISSDFLTLTLTLAADFAPGDTVNIASGQTLLRAWKSDVGPGYELSGPLYTPSASAVTVTLSFFVSATSTAANTIVVTLPFPVKMYDLAASPAEILAADGATPTKDNCDSVIRVIPSGSTIARTLVAPGAGVAPCVLSGSGTTITLTLDTTVSSYATGDRIDVGFGNSANLRGAATAAAVANTSPKYTTVATLNAAASAAVVTIGPSIVSAAAASPTQVKVTLSATGTITTTPATVDDCNKIVTFTPAKTLAATSPCSVAGTTLTVNLDKATPYAGTDAVNIAAANSLAATTNPLKAGSLAFVAKATAVTIDPNLYTATAIDSLVYEVALPAASSVGSTALTAAQCGAILSLTGGRTISSTVTAPCVLDTTKTLLTVSLGTAYADGDTVTLQSTQATPWLRAASDTGPAYKVGSTLIVKPTIASAKATTATTIEVTLPVTSVIWSTSGGAAVSTALTATECGKILSVKRGSGTVALSASGACSLSSSGSTTLTVTLASDQVFQAGDKINILASNTDSANTDKYLVATTSSSGQAYIARSSDVVIAPGFINAAYAVGPNTLSVALPVVSSIATDNDCSTVVTVRASATPTTTRTVSGACTVASDATGYYLVVTLAAGTPFVSGDEVLIKSGNTALVGSIAYASGAAGATKPIYANFDDAILTAPTTVLVTMAAVTTVSFTSKADCDAVFVFSGAGNTTKTTSPIASCALAPDGLSVTITLSSADAYVPGDAINVVKDQTSAKVGGVGGTNLVPYPTATTISPRPFGAKATLVAPTSVAFSLPAVSSLPAATAAADCNAAVRYTDVAGVDAVNPFTSCALTPDTKGVVLNTASPIYKAGDVMNIKSGNAAVRWGPQASGAAYYPAAADVPVFATVATATLVDPSTVVLNLPTVSAIPDNFTVPDCLRAIEFKTAAGVTKNGTVASCMLMPDRLGLQVKLLSAGNFSAGDTVNIKPEQAELRSSALATGPSYVPKLAAQVVNPALFANANLTSATAITVRLPFASALATGADCKAVLALLGAGGVAKNVSSCSLGADGVTLAVTIPAASFVGGDVLNIVPGQRALTLADGTTAYVPSKAGVLVTPNIVSATLTNATIVTVALPTASVLTSTAAADCNAAVVIARNGSAVASPLSACAVSADGLSLTLTAAATYKPMAGDTVDVAVSQTVLRAGSATGPAYVPRPSPALITVPSPPPSPPPSPAPSPPPSPPLSTANYSARGLATGPLSCNVLIGDLTVTTTAGNFTGMASYAGKDASYKGSCKDAVTGAVYTDDTVASTLPAGLTGLVLSPVTALASVWDLKSVADLANTNKDYLRLFGVPVNASAYGTAVQLLAYDYYVKGFVALETPAVAVLNVEGMVAANLLMYTKFFDGLNTSVAGRDITAAQALAAGQYALAAVLEDSIAPINTTDPASILALLNVTYSVLTANATSAAGRRLLQTAPAPFTQLQAQATALAAAAAGSNALVAAQQARLITAINAGTSISAAELTNIINEASKVIVAQSTVIATAATGLGSGAISPASFTSSYTGSALSTLVAQQQLAATPGSDVTAGPAPSPPSDKKKSNTGLIVGLVVGLVGGAIVITLIVVFIVMRRRKQNVAAAGQATA</sequence>
<feature type="compositionally biased region" description="Pro residues" evidence="1">
    <location>
        <begin position="3973"/>
        <end position="3992"/>
    </location>
</feature>
<dbReference type="GeneID" id="5720817"/>
<gene>
    <name evidence="3" type="ORF">CHLRE_09g392867v5</name>
</gene>
<dbReference type="EMDB" id="EMD-51658"/>
<protein>
    <submittedName>
        <fullName evidence="3">Uncharacterized protein</fullName>
    </submittedName>
</protein>
<dbReference type="EMDB" id="EMD-51654"/>
<evidence type="ECO:0000313" key="4">
    <source>
        <dbReference type="Proteomes" id="UP000006906"/>
    </source>
</evidence>
<dbReference type="InParanoid" id="A0A2K3DCH9"/>
<dbReference type="STRING" id="3055.A0A2K3DCH9"/>
<dbReference type="OrthoDB" id="10366918at2759"/>
<dbReference type="KEGG" id="cre:CHLRE_09g392867v5"/>
<name>A0A2K3DCH9_CHLRE</name>
<reference evidence="3 4" key="1">
    <citation type="journal article" date="2007" name="Science">
        <title>The Chlamydomonas genome reveals the evolution of key animal and plant functions.</title>
        <authorList>
            <person name="Merchant S.S."/>
            <person name="Prochnik S.E."/>
            <person name="Vallon O."/>
            <person name="Harris E.H."/>
            <person name="Karpowicz S.J."/>
            <person name="Witman G.B."/>
            <person name="Terry A."/>
            <person name="Salamov A."/>
            <person name="Fritz-Laylin L.K."/>
            <person name="Marechal-Drouard L."/>
            <person name="Marshall W.F."/>
            <person name="Qu L.H."/>
            <person name="Nelson D.R."/>
            <person name="Sanderfoot A.A."/>
            <person name="Spalding M.H."/>
            <person name="Kapitonov V.V."/>
            <person name="Ren Q."/>
            <person name="Ferris P."/>
            <person name="Lindquist E."/>
            <person name="Shapiro H."/>
            <person name="Lucas S.M."/>
            <person name="Grimwood J."/>
            <person name="Schmutz J."/>
            <person name="Cardol P."/>
            <person name="Cerutti H."/>
            <person name="Chanfreau G."/>
            <person name="Chen C.L."/>
            <person name="Cognat V."/>
            <person name="Croft M.T."/>
            <person name="Dent R."/>
            <person name="Dutcher S."/>
            <person name="Fernandez E."/>
            <person name="Fukuzawa H."/>
            <person name="Gonzalez-Ballester D."/>
            <person name="Gonzalez-Halphen D."/>
            <person name="Hallmann A."/>
            <person name="Hanikenne M."/>
            <person name="Hippler M."/>
            <person name="Inwood W."/>
            <person name="Jabbari K."/>
            <person name="Kalanon M."/>
            <person name="Kuras R."/>
            <person name="Lefebvre P.A."/>
            <person name="Lemaire S.D."/>
            <person name="Lobanov A.V."/>
            <person name="Lohr M."/>
            <person name="Manuell A."/>
            <person name="Meier I."/>
            <person name="Mets L."/>
            <person name="Mittag M."/>
            <person name="Mittelmeier T."/>
            <person name="Moroney J.V."/>
            <person name="Moseley J."/>
            <person name="Napoli C."/>
            <person name="Nedelcu A.M."/>
            <person name="Niyogi K."/>
            <person name="Novoselov S.V."/>
            <person name="Paulsen I.T."/>
            <person name="Pazour G."/>
            <person name="Purton S."/>
            <person name="Ral J.P."/>
            <person name="Riano-Pachon D.M."/>
            <person name="Riekhof W."/>
            <person name="Rymarquis L."/>
            <person name="Schroda M."/>
            <person name="Stern D."/>
            <person name="Umen J."/>
            <person name="Willows R."/>
            <person name="Wilson N."/>
            <person name="Zimmer S.L."/>
            <person name="Allmer J."/>
            <person name="Balk J."/>
            <person name="Bisova K."/>
            <person name="Chen C.J."/>
            <person name="Elias M."/>
            <person name="Gendler K."/>
            <person name="Hauser C."/>
            <person name="Lamb M.R."/>
            <person name="Ledford H."/>
            <person name="Long J.C."/>
            <person name="Minagawa J."/>
            <person name="Page M.D."/>
            <person name="Pan J."/>
            <person name="Pootakham W."/>
            <person name="Roje S."/>
            <person name="Rose A."/>
            <person name="Stahlberg E."/>
            <person name="Terauchi A.M."/>
            <person name="Yang P."/>
            <person name="Ball S."/>
            <person name="Bowler C."/>
            <person name="Dieckmann C.L."/>
            <person name="Gladyshev V.N."/>
            <person name="Green P."/>
            <person name="Jorgensen R."/>
            <person name="Mayfield S."/>
            <person name="Mueller-Roeber B."/>
            <person name="Rajamani S."/>
            <person name="Sayre R.T."/>
            <person name="Brokstein P."/>
            <person name="Dubchak I."/>
            <person name="Goodstein D."/>
            <person name="Hornick L."/>
            <person name="Huang Y.W."/>
            <person name="Jhaveri J."/>
            <person name="Luo Y."/>
            <person name="Martinez D."/>
            <person name="Ngau W.C."/>
            <person name="Otillar B."/>
            <person name="Poliakov A."/>
            <person name="Porter A."/>
            <person name="Szajkowski L."/>
            <person name="Werner G."/>
            <person name="Zhou K."/>
            <person name="Grigoriev I.V."/>
            <person name="Rokhsar D.S."/>
            <person name="Grossman A.R."/>
        </authorList>
    </citation>
    <scope>NUCLEOTIDE SEQUENCE [LARGE SCALE GENOMIC DNA]</scope>
    <source>
        <strain evidence="4">CC-503</strain>
    </source>
</reference>
<evidence type="ECO:0000256" key="2">
    <source>
        <dbReference type="SAM" id="Phobius"/>
    </source>
</evidence>
<dbReference type="Gramene" id="PNW78240">
    <property type="protein sequence ID" value="PNW78240"/>
    <property type="gene ID" value="CHLRE_09g392867v5"/>
</dbReference>
<keyword evidence="2" id="KW-0812">Transmembrane</keyword>
<evidence type="ECO:0000256" key="1">
    <source>
        <dbReference type="SAM" id="MobiDB-lite"/>
    </source>
</evidence>
<keyword evidence="2" id="KW-0472">Membrane</keyword>
<keyword evidence="4" id="KW-1185">Reference proteome</keyword>
<dbReference type="PaxDb" id="3055-EDO95816"/>
<dbReference type="Proteomes" id="UP000006906">
    <property type="component" value="Chromosome 9"/>
</dbReference>
<dbReference type="EMDB" id="EMD-51650"/>
<dbReference type="EMDB" id="EMD-51649"/>
<dbReference type="EMDB" id="EMD-51661"/>
<dbReference type="EMBL" id="CM008970">
    <property type="protein sequence ID" value="PNW78240.1"/>
    <property type="molecule type" value="Genomic_DNA"/>
</dbReference>
<organism evidence="3 4">
    <name type="scientific">Chlamydomonas reinhardtii</name>
    <name type="common">Chlamydomonas smithii</name>
    <dbReference type="NCBI Taxonomy" id="3055"/>
    <lineage>
        <taxon>Eukaryota</taxon>
        <taxon>Viridiplantae</taxon>
        <taxon>Chlorophyta</taxon>
        <taxon>core chlorophytes</taxon>
        <taxon>Chlorophyceae</taxon>
        <taxon>CS clade</taxon>
        <taxon>Chlamydomonadales</taxon>
        <taxon>Chlamydomonadaceae</taxon>
        <taxon>Chlamydomonas</taxon>
    </lineage>
</organism>